<keyword evidence="8 12" id="KW-1133">Transmembrane helix</keyword>
<organism evidence="14 15">
    <name type="scientific">Lineolata rhizophorae</name>
    <dbReference type="NCBI Taxonomy" id="578093"/>
    <lineage>
        <taxon>Eukaryota</taxon>
        <taxon>Fungi</taxon>
        <taxon>Dikarya</taxon>
        <taxon>Ascomycota</taxon>
        <taxon>Pezizomycotina</taxon>
        <taxon>Dothideomycetes</taxon>
        <taxon>Dothideomycetes incertae sedis</taxon>
        <taxon>Lineolatales</taxon>
        <taxon>Lineolataceae</taxon>
        <taxon>Lineolata</taxon>
    </lineage>
</organism>
<evidence type="ECO:0000256" key="12">
    <source>
        <dbReference type="SAM" id="Phobius"/>
    </source>
</evidence>
<feature type="transmembrane region" description="Helical" evidence="12">
    <location>
        <begin position="77"/>
        <end position="95"/>
    </location>
</feature>
<dbReference type="GO" id="GO:0046872">
    <property type="term" value="F:metal ion binding"/>
    <property type="evidence" value="ECO:0007669"/>
    <property type="project" value="UniProtKB-KW"/>
</dbReference>
<evidence type="ECO:0000259" key="13">
    <source>
        <dbReference type="PROSITE" id="PS50939"/>
    </source>
</evidence>
<feature type="domain" description="Cytochrome b561" evidence="13">
    <location>
        <begin position="40"/>
        <end position="237"/>
    </location>
</feature>
<dbReference type="Proteomes" id="UP000799766">
    <property type="component" value="Unassembled WGS sequence"/>
</dbReference>
<name>A0A6A6NVF7_9PEZI</name>
<evidence type="ECO:0000256" key="1">
    <source>
        <dbReference type="ARBA" id="ARBA00001970"/>
    </source>
</evidence>
<evidence type="ECO:0000256" key="9">
    <source>
        <dbReference type="ARBA" id="ARBA00023004"/>
    </source>
</evidence>
<dbReference type="CDD" id="cd08761">
    <property type="entry name" value="Cyt_b561_CYB561D2_like"/>
    <property type="match status" value="1"/>
</dbReference>
<evidence type="ECO:0000256" key="2">
    <source>
        <dbReference type="ARBA" id="ARBA00004141"/>
    </source>
</evidence>
<evidence type="ECO:0000256" key="4">
    <source>
        <dbReference type="ARBA" id="ARBA00022617"/>
    </source>
</evidence>
<dbReference type="PANTHER" id="PTHR15422:SF45">
    <property type="entry name" value="CYTOCHROME B561 DOMAIN-CONTAINING PROTEIN"/>
    <property type="match status" value="1"/>
</dbReference>
<keyword evidence="7" id="KW-0249">Electron transport</keyword>
<feature type="transmembrane region" description="Helical" evidence="12">
    <location>
        <begin position="215"/>
        <end position="233"/>
    </location>
</feature>
<dbReference type="InterPro" id="IPR045150">
    <property type="entry name" value="CYB561D1/2"/>
</dbReference>
<dbReference type="Gene3D" id="1.20.120.1770">
    <property type="match status" value="1"/>
</dbReference>
<feature type="transmembrane region" description="Helical" evidence="12">
    <location>
        <begin position="148"/>
        <end position="168"/>
    </location>
</feature>
<dbReference type="AlphaFoldDB" id="A0A6A6NVF7"/>
<keyword evidence="6" id="KW-0479">Metal-binding</keyword>
<dbReference type="PANTHER" id="PTHR15422">
    <property type="entry name" value="OS05G0565100 PROTEIN"/>
    <property type="match status" value="1"/>
</dbReference>
<keyword evidence="10 12" id="KW-0472">Membrane</keyword>
<reference evidence="14" key="1">
    <citation type="journal article" date="2020" name="Stud. Mycol.">
        <title>101 Dothideomycetes genomes: a test case for predicting lifestyles and emergence of pathogens.</title>
        <authorList>
            <person name="Haridas S."/>
            <person name="Albert R."/>
            <person name="Binder M."/>
            <person name="Bloem J."/>
            <person name="Labutti K."/>
            <person name="Salamov A."/>
            <person name="Andreopoulos B."/>
            <person name="Baker S."/>
            <person name="Barry K."/>
            <person name="Bills G."/>
            <person name="Bluhm B."/>
            <person name="Cannon C."/>
            <person name="Castanera R."/>
            <person name="Culley D."/>
            <person name="Daum C."/>
            <person name="Ezra D."/>
            <person name="Gonzalez J."/>
            <person name="Henrissat B."/>
            <person name="Kuo A."/>
            <person name="Liang C."/>
            <person name="Lipzen A."/>
            <person name="Lutzoni F."/>
            <person name="Magnuson J."/>
            <person name="Mondo S."/>
            <person name="Nolan M."/>
            <person name="Ohm R."/>
            <person name="Pangilinan J."/>
            <person name="Park H.-J."/>
            <person name="Ramirez L."/>
            <person name="Alfaro M."/>
            <person name="Sun H."/>
            <person name="Tritt A."/>
            <person name="Yoshinaga Y."/>
            <person name="Zwiers L.-H."/>
            <person name="Turgeon B."/>
            <person name="Goodwin S."/>
            <person name="Spatafora J."/>
            <person name="Crous P."/>
            <person name="Grigoriev I."/>
        </authorList>
    </citation>
    <scope>NUCLEOTIDE SEQUENCE</scope>
    <source>
        <strain evidence="14">ATCC 16933</strain>
    </source>
</reference>
<dbReference type="PROSITE" id="PS50939">
    <property type="entry name" value="CYTOCHROME_B561"/>
    <property type="match status" value="1"/>
</dbReference>
<evidence type="ECO:0000313" key="15">
    <source>
        <dbReference type="Proteomes" id="UP000799766"/>
    </source>
</evidence>
<dbReference type="EMBL" id="MU001687">
    <property type="protein sequence ID" value="KAF2455243.1"/>
    <property type="molecule type" value="Genomic_DNA"/>
</dbReference>
<evidence type="ECO:0000256" key="10">
    <source>
        <dbReference type="ARBA" id="ARBA00023136"/>
    </source>
</evidence>
<evidence type="ECO:0000256" key="7">
    <source>
        <dbReference type="ARBA" id="ARBA00022982"/>
    </source>
</evidence>
<feature type="transmembrane region" description="Helical" evidence="12">
    <location>
        <begin position="189"/>
        <end position="209"/>
    </location>
</feature>
<dbReference type="GO" id="GO:0016020">
    <property type="term" value="C:membrane"/>
    <property type="evidence" value="ECO:0007669"/>
    <property type="project" value="UniProtKB-SubCell"/>
</dbReference>
<evidence type="ECO:0000313" key="14">
    <source>
        <dbReference type="EMBL" id="KAF2455243.1"/>
    </source>
</evidence>
<evidence type="ECO:0000256" key="6">
    <source>
        <dbReference type="ARBA" id="ARBA00022723"/>
    </source>
</evidence>
<dbReference type="SMART" id="SM00665">
    <property type="entry name" value="B561"/>
    <property type="match status" value="1"/>
</dbReference>
<evidence type="ECO:0000256" key="11">
    <source>
        <dbReference type="SAM" id="MobiDB-lite"/>
    </source>
</evidence>
<accession>A0A6A6NVF7</accession>
<proteinExistence type="predicted"/>
<feature type="transmembrane region" description="Helical" evidence="12">
    <location>
        <begin position="107"/>
        <end position="128"/>
    </location>
</feature>
<feature type="region of interest" description="Disordered" evidence="11">
    <location>
        <begin position="1"/>
        <end position="30"/>
    </location>
</feature>
<dbReference type="OrthoDB" id="432881at2759"/>
<evidence type="ECO:0000256" key="3">
    <source>
        <dbReference type="ARBA" id="ARBA00022448"/>
    </source>
</evidence>
<keyword evidence="9" id="KW-0408">Iron</keyword>
<keyword evidence="3" id="KW-0813">Transport</keyword>
<keyword evidence="5 12" id="KW-0812">Transmembrane</keyword>
<dbReference type="Pfam" id="PF03188">
    <property type="entry name" value="Cytochrom_B561"/>
    <property type="match status" value="1"/>
</dbReference>
<dbReference type="GO" id="GO:0140575">
    <property type="term" value="F:transmembrane monodehydroascorbate reductase activity"/>
    <property type="evidence" value="ECO:0007669"/>
    <property type="project" value="InterPro"/>
</dbReference>
<keyword evidence="4" id="KW-0349">Heme</keyword>
<evidence type="ECO:0000256" key="5">
    <source>
        <dbReference type="ARBA" id="ARBA00022692"/>
    </source>
</evidence>
<dbReference type="InterPro" id="IPR006593">
    <property type="entry name" value="Cyt_b561/ferric_Rdtase_TM"/>
</dbReference>
<comment type="cofactor">
    <cofactor evidence="1">
        <name>heme b</name>
        <dbReference type="ChEBI" id="CHEBI:60344"/>
    </cofactor>
</comment>
<gene>
    <name evidence="14" type="ORF">BDY21DRAFT_71960</name>
</gene>
<evidence type="ECO:0000256" key="8">
    <source>
        <dbReference type="ARBA" id="ARBA00022989"/>
    </source>
</evidence>
<protein>
    <submittedName>
        <fullName evidence="14">Eukaryotic cytochrome b561-domain-containing protein</fullName>
    </submittedName>
</protein>
<comment type="subcellular location">
    <subcellularLocation>
        <location evidence="2">Membrane</location>
        <topology evidence="2">Multi-pass membrane protein</topology>
    </subcellularLocation>
</comment>
<keyword evidence="15" id="KW-1185">Reference proteome</keyword>
<sequence length="245" mass="26538">MASATGMPDQSTAAMGRGEEEPLLGRAGDASQEEDKPLYYNFVLGTGMLAQAGIWVLTAIVWGNIFSNNLIFFSPHPLLNSAGILLITQAALILQPTHTPSQKRYGTWSHAALVDVGVASLIAGLVIIEINKFGHGGTHFDSPHSIMGLITYILVILQASVGFTSYFVPQLYGGEDRAKSVYKYHRMSGYVILTLAYATICAATQTFYAKNFLHMQLWSVIVASVITLAGLLPRIKKQKLGFKSG</sequence>
<feature type="transmembrane region" description="Helical" evidence="12">
    <location>
        <begin position="38"/>
        <end position="65"/>
    </location>
</feature>